<keyword evidence="10" id="KW-1185">Reference proteome</keyword>
<feature type="transmembrane region" description="Helical" evidence="7">
    <location>
        <begin position="328"/>
        <end position="347"/>
    </location>
</feature>
<evidence type="ECO:0000256" key="6">
    <source>
        <dbReference type="ARBA" id="ARBA00023136"/>
    </source>
</evidence>
<feature type="transmembrane region" description="Helical" evidence="7">
    <location>
        <begin position="137"/>
        <end position="157"/>
    </location>
</feature>
<evidence type="ECO:0000256" key="1">
    <source>
        <dbReference type="ARBA" id="ARBA00004429"/>
    </source>
</evidence>
<dbReference type="Proteomes" id="UP001139179">
    <property type="component" value="Unassembled WGS sequence"/>
</dbReference>
<feature type="transmembrane region" description="Helical" evidence="7">
    <location>
        <begin position="46"/>
        <end position="65"/>
    </location>
</feature>
<keyword evidence="4 7" id="KW-0812">Transmembrane</keyword>
<dbReference type="PANTHER" id="PTHR33362:SF5">
    <property type="entry name" value="C4-DICARBOXYLATE TRAP TRANSPORTER LARGE PERMEASE PROTEIN DCTM"/>
    <property type="match status" value="1"/>
</dbReference>
<dbReference type="PIRSF" id="PIRSF006066">
    <property type="entry name" value="HI0050"/>
    <property type="match status" value="1"/>
</dbReference>
<keyword evidence="5 7" id="KW-1133">Transmembrane helix</keyword>
<evidence type="ECO:0000256" key="3">
    <source>
        <dbReference type="ARBA" id="ARBA00022519"/>
    </source>
</evidence>
<dbReference type="PANTHER" id="PTHR33362">
    <property type="entry name" value="SIALIC ACID TRAP TRANSPORTER PERMEASE PROTEIN SIAT-RELATED"/>
    <property type="match status" value="1"/>
</dbReference>
<feature type="transmembrane region" description="Helical" evidence="7">
    <location>
        <begin position="212"/>
        <end position="233"/>
    </location>
</feature>
<gene>
    <name evidence="9" type="ORF">M3202_19165</name>
</gene>
<feature type="transmembrane region" description="Helical" evidence="7">
    <location>
        <begin position="353"/>
        <end position="379"/>
    </location>
</feature>
<protein>
    <submittedName>
        <fullName evidence="9">TRAP transporter large permease</fullName>
    </submittedName>
</protein>
<feature type="transmembrane region" description="Helical" evidence="7">
    <location>
        <begin position="391"/>
        <end position="412"/>
    </location>
</feature>
<feature type="domain" description="TRAP C4-dicarboxylate transport system permease DctM subunit" evidence="8">
    <location>
        <begin position="7"/>
        <end position="415"/>
    </location>
</feature>
<evidence type="ECO:0000256" key="2">
    <source>
        <dbReference type="ARBA" id="ARBA00022475"/>
    </source>
</evidence>
<dbReference type="GO" id="GO:0005886">
    <property type="term" value="C:plasma membrane"/>
    <property type="evidence" value="ECO:0007669"/>
    <property type="project" value="UniProtKB-SubCell"/>
</dbReference>
<feature type="transmembrane region" description="Helical" evidence="7">
    <location>
        <begin position="169"/>
        <end position="191"/>
    </location>
</feature>
<evidence type="ECO:0000313" key="10">
    <source>
        <dbReference type="Proteomes" id="UP001139179"/>
    </source>
</evidence>
<sequence length="422" mass="44317">MSLVLAITLIIFLLLSVPLAISIAFSGILAILYAGDLPTFVGVQRLFTGLDSFPLMAIPFFLLAGKIMEKGGISRRLIDLAASVVGSTTGGLAMIAILACMFFAAISGSAPATVVAIGSIMVPAMLRAGYDKGFTIALMAVAGTIGVMIPPSIPFILYGIAASTSIGDLFIAGILPGILVGVSLMVYSYFIAKARGYKGGEPTSLKRFLTSLKSSIWGILMPVIILGGIYSGAFTPTESGAIACVYGLIISYFVYRDAKLSDLKPIFVESGATSAMVLLIVGAANIMSWILSTEQIPMLISGVISDFASSSVILMLVINLLLLFVGTFLELGAAIIILVPILLPLLGQFDINLVHFGVMMVVNLAIGLLTPPLGVNLFVAKSLSDLSFNHVVRAVIPFLAVVILNLFMIAYIPQISLLLLGD</sequence>
<proteinExistence type="predicted"/>
<dbReference type="NCBIfam" id="TIGR00786">
    <property type="entry name" value="dctM"/>
    <property type="match status" value="1"/>
</dbReference>
<evidence type="ECO:0000256" key="4">
    <source>
        <dbReference type="ARBA" id="ARBA00022692"/>
    </source>
</evidence>
<feature type="transmembrane region" description="Helical" evidence="7">
    <location>
        <begin position="267"/>
        <end position="290"/>
    </location>
</feature>
<dbReference type="AlphaFoldDB" id="A0A9X2IS42"/>
<evidence type="ECO:0000313" key="9">
    <source>
        <dbReference type="EMBL" id="MCM3716168.1"/>
    </source>
</evidence>
<comment type="caution">
    <text evidence="9">The sequence shown here is derived from an EMBL/GenBank/DDBJ whole genome shotgun (WGS) entry which is preliminary data.</text>
</comment>
<dbReference type="GO" id="GO:0022857">
    <property type="term" value="F:transmembrane transporter activity"/>
    <property type="evidence" value="ECO:0007669"/>
    <property type="project" value="TreeGrafter"/>
</dbReference>
<feature type="transmembrane region" description="Helical" evidence="7">
    <location>
        <begin position="239"/>
        <end position="255"/>
    </location>
</feature>
<dbReference type="RefSeq" id="WP_251224844.1">
    <property type="nucleotide sequence ID" value="NZ_JAMBOL010000030.1"/>
</dbReference>
<keyword evidence="3" id="KW-0997">Cell inner membrane</keyword>
<reference evidence="9" key="1">
    <citation type="submission" date="2022-05" db="EMBL/GenBank/DDBJ databases">
        <title>Comparative Genomics of Spacecraft Associated Microbes.</title>
        <authorList>
            <person name="Tran M.T."/>
            <person name="Wright A."/>
            <person name="Seuylemezian A."/>
            <person name="Eisen J."/>
            <person name="Coil D."/>
        </authorList>
    </citation>
    <scope>NUCLEOTIDE SEQUENCE</scope>
    <source>
        <strain evidence="9">214.1.1</strain>
    </source>
</reference>
<evidence type="ECO:0000259" key="8">
    <source>
        <dbReference type="Pfam" id="PF06808"/>
    </source>
</evidence>
<evidence type="ECO:0000256" key="5">
    <source>
        <dbReference type="ARBA" id="ARBA00022989"/>
    </source>
</evidence>
<dbReference type="EMBL" id="JAMBOL010000030">
    <property type="protein sequence ID" value="MCM3716168.1"/>
    <property type="molecule type" value="Genomic_DNA"/>
</dbReference>
<feature type="transmembrane region" description="Helical" evidence="7">
    <location>
        <begin position="77"/>
        <end position="106"/>
    </location>
</feature>
<keyword evidence="2" id="KW-1003">Cell membrane</keyword>
<feature type="transmembrane region" description="Helical" evidence="7">
    <location>
        <begin position="296"/>
        <end position="321"/>
    </location>
</feature>
<name>A0A9X2IS42_9BACI</name>
<evidence type="ECO:0000256" key="7">
    <source>
        <dbReference type="SAM" id="Phobius"/>
    </source>
</evidence>
<organism evidence="9 10">
    <name type="scientific">Halalkalibacter oceani</name>
    <dbReference type="NCBI Taxonomy" id="1653776"/>
    <lineage>
        <taxon>Bacteria</taxon>
        <taxon>Bacillati</taxon>
        <taxon>Bacillota</taxon>
        <taxon>Bacilli</taxon>
        <taxon>Bacillales</taxon>
        <taxon>Bacillaceae</taxon>
        <taxon>Halalkalibacter</taxon>
    </lineage>
</organism>
<comment type="subcellular location">
    <subcellularLocation>
        <location evidence="1">Cell inner membrane</location>
        <topology evidence="1">Multi-pass membrane protein</topology>
    </subcellularLocation>
</comment>
<feature type="transmembrane region" description="Helical" evidence="7">
    <location>
        <begin position="112"/>
        <end position="130"/>
    </location>
</feature>
<keyword evidence="6 7" id="KW-0472">Membrane</keyword>
<dbReference type="InterPro" id="IPR010656">
    <property type="entry name" value="DctM"/>
</dbReference>
<dbReference type="InterPro" id="IPR004681">
    <property type="entry name" value="TRAP_DctM"/>
</dbReference>
<dbReference type="Pfam" id="PF06808">
    <property type="entry name" value="DctM"/>
    <property type="match status" value="1"/>
</dbReference>
<accession>A0A9X2IS42</accession>